<feature type="binding site" evidence="8">
    <location>
        <position position="109"/>
    </location>
    <ligand>
        <name>substrate</name>
    </ligand>
</feature>
<dbReference type="SUPFAM" id="SSF51735">
    <property type="entry name" value="NAD(P)-binding Rossmann-fold domains"/>
    <property type="match status" value="1"/>
</dbReference>
<dbReference type="PIRSF" id="PIRSF000445">
    <property type="entry name" value="4pyrrol_synth_GluRdtase"/>
    <property type="match status" value="1"/>
</dbReference>
<evidence type="ECO:0000256" key="10">
    <source>
        <dbReference type="SAM" id="MobiDB-lite"/>
    </source>
</evidence>
<evidence type="ECO:0000256" key="4">
    <source>
        <dbReference type="ARBA" id="ARBA00022857"/>
    </source>
</evidence>
<dbReference type="GO" id="GO:0008883">
    <property type="term" value="F:glutamyl-tRNA reductase activity"/>
    <property type="evidence" value="ECO:0007669"/>
    <property type="project" value="UniProtKB-EC"/>
</dbReference>
<dbReference type="NCBIfam" id="TIGR01035">
    <property type="entry name" value="hemA"/>
    <property type="match status" value="1"/>
</dbReference>
<evidence type="ECO:0000259" key="13">
    <source>
        <dbReference type="Pfam" id="PF05201"/>
    </source>
</evidence>
<comment type="catalytic activity">
    <reaction evidence="7 8 9">
        <text>(S)-4-amino-5-oxopentanoate + tRNA(Glu) + NADP(+) = L-glutamyl-tRNA(Glu) + NADPH + H(+)</text>
        <dbReference type="Rhea" id="RHEA:12344"/>
        <dbReference type="Rhea" id="RHEA-COMP:9663"/>
        <dbReference type="Rhea" id="RHEA-COMP:9680"/>
        <dbReference type="ChEBI" id="CHEBI:15378"/>
        <dbReference type="ChEBI" id="CHEBI:57501"/>
        <dbReference type="ChEBI" id="CHEBI:57783"/>
        <dbReference type="ChEBI" id="CHEBI:58349"/>
        <dbReference type="ChEBI" id="CHEBI:78442"/>
        <dbReference type="ChEBI" id="CHEBI:78520"/>
        <dbReference type="EC" id="1.2.1.70"/>
    </reaction>
</comment>
<feature type="compositionally biased region" description="Basic and acidic residues" evidence="10">
    <location>
        <begin position="455"/>
        <end position="470"/>
    </location>
</feature>
<dbReference type="Gene3D" id="3.30.460.30">
    <property type="entry name" value="Glutamyl-tRNA reductase, N-terminal domain"/>
    <property type="match status" value="1"/>
</dbReference>
<dbReference type="PANTHER" id="PTHR43013">
    <property type="entry name" value="GLUTAMYL-TRNA REDUCTASE"/>
    <property type="match status" value="1"/>
</dbReference>
<evidence type="ECO:0000313" key="15">
    <source>
        <dbReference type="Proteomes" id="UP001564626"/>
    </source>
</evidence>
<dbReference type="InterPro" id="IPR015896">
    <property type="entry name" value="4pyrrol_synth_GluRdtase_dimer"/>
</dbReference>
<dbReference type="EC" id="1.2.1.70" evidence="3 8"/>
<dbReference type="PROSITE" id="PS00747">
    <property type="entry name" value="GLUTR"/>
    <property type="match status" value="1"/>
</dbReference>
<keyword evidence="6 8" id="KW-0627">Porphyrin biosynthesis</keyword>
<evidence type="ECO:0000259" key="12">
    <source>
        <dbReference type="Pfam" id="PF01488"/>
    </source>
</evidence>
<feature type="binding site" evidence="8">
    <location>
        <begin position="114"/>
        <end position="116"/>
    </location>
    <ligand>
        <name>substrate</name>
    </ligand>
</feature>
<feature type="active site" description="Nucleophile" evidence="8">
    <location>
        <position position="50"/>
    </location>
</feature>
<dbReference type="HAMAP" id="MF_00087">
    <property type="entry name" value="Glu_tRNA_reductase"/>
    <property type="match status" value="1"/>
</dbReference>
<protein>
    <recommendedName>
        <fullName evidence="3 8">Glutamyl-tRNA reductase</fullName>
        <shortName evidence="8">GluTR</shortName>
        <ecNumber evidence="3 8">1.2.1.70</ecNumber>
    </recommendedName>
</protein>
<dbReference type="InterPro" id="IPR036291">
    <property type="entry name" value="NAD(P)-bd_dom_sf"/>
</dbReference>
<keyword evidence="4 8" id="KW-0521">NADP</keyword>
<evidence type="ECO:0000256" key="5">
    <source>
        <dbReference type="ARBA" id="ARBA00023002"/>
    </source>
</evidence>
<keyword evidence="5 8" id="KW-0560">Oxidoreductase</keyword>
<dbReference type="InterPro" id="IPR036343">
    <property type="entry name" value="GluRdtase_N_sf"/>
</dbReference>
<comment type="function">
    <text evidence="8">Catalyzes the NADPH-dependent reduction of glutamyl-tRNA(Glu) to glutamate 1-semialdehyde (GSA).</text>
</comment>
<organism evidence="14 15">
    <name type="scientific">Saccharopolyspora cebuensis</name>
    <dbReference type="NCBI Taxonomy" id="418759"/>
    <lineage>
        <taxon>Bacteria</taxon>
        <taxon>Bacillati</taxon>
        <taxon>Actinomycetota</taxon>
        <taxon>Actinomycetes</taxon>
        <taxon>Pseudonocardiales</taxon>
        <taxon>Pseudonocardiaceae</taxon>
        <taxon>Saccharopolyspora</taxon>
    </lineage>
</organism>
<evidence type="ECO:0000313" key="14">
    <source>
        <dbReference type="EMBL" id="MEY8041513.1"/>
    </source>
</evidence>
<comment type="miscellaneous">
    <text evidence="8">During catalysis, the active site Cys acts as a nucleophile attacking the alpha-carbonyl group of tRNA-bound glutamate with the formation of a thioester intermediate between enzyme and glutamate, and the concomitant release of tRNA(Glu). The thioester intermediate is finally reduced by direct hydride transfer from NADPH, to form the product GSA.</text>
</comment>
<proteinExistence type="inferred from homology"/>
<dbReference type="InterPro" id="IPR018214">
    <property type="entry name" value="GluRdtase_CS"/>
</dbReference>
<evidence type="ECO:0000256" key="3">
    <source>
        <dbReference type="ARBA" id="ARBA00012970"/>
    </source>
</evidence>
<evidence type="ECO:0000256" key="7">
    <source>
        <dbReference type="ARBA" id="ARBA00047464"/>
    </source>
</evidence>
<feature type="site" description="Important for activity" evidence="8">
    <location>
        <position position="99"/>
    </location>
</feature>
<feature type="domain" description="Tetrapyrrole biosynthesis glutamyl-tRNA reductase dimerisation" evidence="11">
    <location>
        <begin position="324"/>
        <end position="422"/>
    </location>
</feature>
<feature type="binding site" evidence="8">
    <location>
        <begin position="189"/>
        <end position="194"/>
    </location>
    <ligand>
        <name>NADP(+)</name>
        <dbReference type="ChEBI" id="CHEBI:58349"/>
    </ligand>
</feature>
<dbReference type="Gene3D" id="3.40.50.720">
    <property type="entry name" value="NAD(P)-binding Rossmann-like Domain"/>
    <property type="match status" value="1"/>
</dbReference>
<dbReference type="SUPFAM" id="SSF69742">
    <property type="entry name" value="Glutamyl tRNA-reductase catalytic, N-terminal domain"/>
    <property type="match status" value="1"/>
</dbReference>
<reference evidence="14 15" key="1">
    <citation type="submission" date="2024-08" db="EMBL/GenBank/DDBJ databases">
        <title>Genome mining of Saccharopolyspora cebuensis PGLac3 from Nigerian medicinal plant.</title>
        <authorList>
            <person name="Ezeobiora C.E."/>
            <person name="Igbokwe N.H."/>
            <person name="Amin D.H."/>
            <person name="Mendie U.E."/>
        </authorList>
    </citation>
    <scope>NUCLEOTIDE SEQUENCE [LARGE SCALE GENOMIC DNA]</scope>
    <source>
        <strain evidence="14 15">PGLac3</strain>
    </source>
</reference>
<feature type="binding site" evidence="8">
    <location>
        <begin position="49"/>
        <end position="52"/>
    </location>
    <ligand>
        <name>substrate</name>
    </ligand>
</feature>
<dbReference type="EMBL" id="JBGEHV010000037">
    <property type="protein sequence ID" value="MEY8041513.1"/>
    <property type="molecule type" value="Genomic_DNA"/>
</dbReference>
<evidence type="ECO:0000256" key="2">
    <source>
        <dbReference type="ARBA" id="ARBA00005916"/>
    </source>
</evidence>
<accession>A0ABV4CM03</accession>
<dbReference type="InterPro" id="IPR000343">
    <property type="entry name" value="4pyrrol_synth_GluRdtase"/>
</dbReference>
<feature type="domain" description="Quinate/shikimate 5-dehydrogenase/glutamyl-tRNA reductase" evidence="12">
    <location>
        <begin position="177"/>
        <end position="309"/>
    </location>
</feature>
<dbReference type="Pfam" id="PF01488">
    <property type="entry name" value="Shikimate_DH"/>
    <property type="match status" value="1"/>
</dbReference>
<dbReference type="InterPro" id="IPR036453">
    <property type="entry name" value="GluRdtase_dimer_dom_sf"/>
</dbReference>
<evidence type="ECO:0000256" key="8">
    <source>
        <dbReference type="HAMAP-Rule" id="MF_00087"/>
    </source>
</evidence>
<evidence type="ECO:0000259" key="11">
    <source>
        <dbReference type="Pfam" id="PF00745"/>
    </source>
</evidence>
<gene>
    <name evidence="8" type="primary">hemA</name>
    <name evidence="14" type="ORF">AB8O55_19075</name>
</gene>
<evidence type="ECO:0000256" key="9">
    <source>
        <dbReference type="RuleBase" id="RU000584"/>
    </source>
</evidence>
<evidence type="ECO:0000256" key="1">
    <source>
        <dbReference type="ARBA" id="ARBA00005059"/>
    </source>
</evidence>
<keyword evidence="15" id="KW-1185">Reference proteome</keyword>
<comment type="pathway">
    <text evidence="1 8 9">Porphyrin-containing compound metabolism; protoporphyrin-IX biosynthesis; 5-aminolevulinate from L-glutamyl-tRNA(Glu): step 1/2.</text>
</comment>
<comment type="subunit">
    <text evidence="8">Homodimer.</text>
</comment>
<dbReference type="NCBIfam" id="NF000744">
    <property type="entry name" value="PRK00045.1-3"/>
    <property type="match status" value="1"/>
</dbReference>
<dbReference type="Pfam" id="PF00745">
    <property type="entry name" value="GlutR_dimer"/>
    <property type="match status" value="1"/>
</dbReference>
<name>A0ABV4CM03_9PSEU</name>
<feature type="region of interest" description="Disordered" evidence="10">
    <location>
        <begin position="433"/>
        <end position="470"/>
    </location>
</feature>
<comment type="similarity">
    <text evidence="2 8 9">Belongs to the glutamyl-tRNA reductase family.</text>
</comment>
<dbReference type="InterPro" id="IPR006151">
    <property type="entry name" value="Shikm_DH/Glu-tRNA_Rdtase"/>
</dbReference>
<dbReference type="CDD" id="cd05213">
    <property type="entry name" value="NAD_bind_Glutamyl_tRNA_reduct"/>
    <property type="match status" value="1"/>
</dbReference>
<feature type="domain" description="Glutamyl-tRNA reductase N-terminal" evidence="13">
    <location>
        <begin position="6"/>
        <end position="156"/>
    </location>
</feature>
<dbReference type="RefSeq" id="WP_345357240.1">
    <property type="nucleotide sequence ID" value="NZ_BAABII010000003.1"/>
</dbReference>
<dbReference type="Pfam" id="PF05201">
    <property type="entry name" value="GlutR_N"/>
    <property type="match status" value="1"/>
</dbReference>
<evidence type="ECO:0000256" key="6">
    <source>
        <dbReference type="ARBA" id="ARBA00023244"/>
    </source>
</evidence>
<dbReference type="SUPFAM" id="SSF69075">
    <property type="entry name" value="Glutamyl tRNA-reductase dimerization domain"/>
    <property type="match status" value="1"/>
</dbReference>
<feature type="binding site" evidence="8">
    <location>
        <position position="120"/>
    </location>
    <ligand>
        <name>substrate</name>
    </ligand>
</feature>
<comment type="domain">
    <text evidence="8">Possesses an unusual extended V-shaped dimeric structure with each monomer consisting of three distinct domains arranged along a curved 'spinal' alpha-helix. The N-terminal catalytic domain specifically recognizes the glutamate moiety of the substrate. The second domain is the NADPH-binding domain, and the third C-terminal domain is responsible for dimerization.</text>
</comment>
<dbReference type="Proteomes" id="UP001564626">
    <property type="component" value="Unassembled WGS sequence"/>
</dbReference>
<sequence>MNLLTVGMSHRSAPVRVLERVAISPEQIGKVLDELLHRDHLTEAFVVSTCNRVEVYAVAATFHGGLDDVTSVLARHAGAEVGELADHLYVYYAGAAVEHLFSVAAGLDSMVVGEAQILGQLRTAYGAADENGTVGKALHELAQQALRVGKRVHAETEIDDEGASVVSEALADGDAVLGGLAGRSALLVGAGSMGGLAAAQLRRAGIGEVVIANRTAANGERLAASLRADGVTARTVALSGLHDAIAAADLVVTCTGAVGAVVTEDVVSAAIDGRGERPLVFCDLGLPRDTAPEVALLPGVTVVDLASLQQRLTEQRGAGESERAAAIVAEELRGYLAAQRSAEVTPTVTALRKRAAEVVDAELLRLDSRLPELEGKVRDELTRTVRRVVDKLLHAPTVRVKQLASVPGGAGYADALRELFELDPQTTALIGSPQADEVLDGGANVARTQRAKSAGRADLRDSTRQDGEDR</sequence>
<dbReference type="InterPro" id="IPR015895">
    <property type="entry name" value="4pyrrol_synth_GluRdtase_N"/>
</dbReference>
<dbReference type="PANTHER" id="PTHR43013:SF1">
    <property type="entry name" value="GLUTAMYL-TRNA REDUCTASE"/>
    <property type="match status" value="1"/>
</dbReference>
<comment type="caution">
    <text evidence="14">The sequence shown here is derived from an EMBL/GenBank/DDBJ whole genome shotgun (WGS) entry which is preliminary data.</text>
</comment>